<keyword evidence="3" id="KW-1185">Reference proteome</keyword>
<proteinExistence type="predicted"/>
<dbReference type="SUPFAM" id="SSF50969">
    <property type="entry name" value="YVTN repeat-like/Quinoprotein amine dehydrogenase"/>
    <property type="match status" value="1"/>
</dbReference>
<evidence type="ECO:0000313" key="2">
    <source>
        <dbReference type="EMBL" id="RYC52013.1"/>
    </source>
</evidence>
<dbReference type="AlphaFoldDB" id="A0A444VML3"/>
<comment type="caution">
    <text evidence="2">The sequence shown here is derived from an EMBL/GenBank/DDBJ whole genome shotgun (WGS) entry which is preliminary data.</text>
</comment>
<evidence type="ECO:0000256" key="1">
    <source>
        <dbReference type="SAM" id="SignalP"/>
    </source>
</evidence>
<dbReference type="RefSeq" id="WP_129653563.1">
    <property type="nucleotide sequence ID" value="NZ_ML142908.1"/>
</dbReference>
<dbReference type="PROSITE" id="PS51257">
    <property type="entry name" value="PROKAR_LIPOPROTEIN"/>
    <property type="match status" value="1"/>
</dbReference>
<dbReference type="Gene3D" id="2.120.10.30">
    <property type="entry name" value="TolB, C-terminal domain"/>
    <property type="match status" value="1"/>
</dbReference>
<accession>A0A444VML3</accession>
<dbReference type="InterPro" id="IPR011044">
    <property type="entry name" value="Quino_amine_DH_bsu"/>
</dbReference>
<protein>
    <submittedName>
        <fullName evidence="2">Uncharacterized protein</fullName>
    </submittedName>
</protein>
<name>A0A444VML3_9FLAO</name>
<dbReference type="EMBL" id="JJMP01000003">
    <property type="protein sequence ID" value="RYC52013.1"/>
    <property type="molecule type" value="Genomic_DNA"/>
</dbReference>
<gene>
    <name evidence="2" type="ORF">DN53_09010</name>
</gene>
<keyword evidence="1" id="KW-0732">Signal</keyword>
<dbReference type="Proteomes" id="UP000290261">
    <property type="component" value="Unassembled WGS sequence"/>
</dbReference>
<feature type="signal peptide" evidence="1">
    <location>
        <begin position="1"/>
        <end position="17"/>
    </location>
</feature>
<reference evidence="2 3" key="1">
    <citation type="submission" date="2014-04" db="EMBL/GenBank/DDBJ databases">
        <title>Whole genome of Muricauda olearia.</title>
        <authorList>
            <person name="Zhang X.-H."/>
            <person name="Tang K."/>
        </authorList>
    </citation>
    <scope>NUCLEOTIDE SEQUENCE [LARGE SCALE GENOMIC DNA]</scope>
    <source>
        <strain evidence="2 3">Th120</strain>
    </source>
</reference>
<dbReference type="InterPro" id="IPR011042">
    <property type="entry name" value="6-blade_b-propeller_TolB-like"/>
</dbReference>
<organism evidence="2 3">
    <name type="scientific">Flagellimonas olearia</name>
    <dbReference type="NCBI Taxonomy" id="552546"/>
    <lineage>
        <taxon>Bacteria</taxon>
        <taxon>Pseudomonadati</taxon>
        <taxon>Bacteroidota</taxon>
        <taxon>Flavobacteriia</taxon>
        <taxon>Flavobacteriales</taxon>
        <taxon>Flavobacteriaceae</taxon>
        <taxon>Flagellimonas</taxon>
    </lineage>
</organism>
<evidence type="ECO:0000313" key="3">
    <source>
        <dbReference type="Proteomes" id="UP000290261"/>
    </source>
</evidence>
<sequence>MIRISFILAFCALQACAQRTYYGQLEWLGEFPSKLTEVSGLETNSHGDIWVIQDSGNKDEIHKVDTTAQLLETYKIDHAKNKDWEDLAMDSQGNLYIGDFGNNTNERKDLTIYKVSHTELDKKEPNAKKIRFNYPEQKRFPPKKNKLLFDTEGFFHWQGFLYIFTKNRTRPYTGETLVYRVPDTEGDYDAEFLGSLFLCMDQDHCSVTGADISPDGKSIALLTYGFVFLLTDFDFLDLSKAQSKTIDLNCDTQIESIGFLDNGTLLLADEERKKTGRNLYRLRLN</sequence>
<feature type="chain" id="PRO_5019283022" evidence="1">
    <location>
        <begin position="18"/>
        <end position="285"/>
    </location>
</feature>